<keyword evidence="1" id="KW-0812">Transmembrane</keyword>
<feature type="transmembrane region" description="Helical" evidence="1">
    <location>
        <begin position="249"/>
        <end position="269"/>
    </location>
</feature>
<protein>
    <submittedName>
        <fullName evidence="2">Uncharacterized protein</fullName>
    </submittedName>
</protein>
<accession>A0A845UWZ8</accession>
<keyword evidence="1" id="KW-0472">Membrane</keyword>
<feature type="transmembrane region" description="Helical" evidence="1">
    <location>
        <begin position="192"/>
        <end position="213"/>
    </location>
</feature>
<dbReference type="Proteomes" id="UP000484885">
    <property type="component" value="Unassembled WGS sequence"/>
</dbReference>
<name>A0A845UWZ8_9GAMM</name>
<keyword evidence="1" id="KW-1133">Transmembrane helix</keyword>
<sequence>MSPKHAAIKLERLLQNFLQHTKHNQNHYTLAGLAIFTLGLWASLVSLKLDPTTIAIDLLLVNAILGAPTALALNALGLKTSASAAGTNITFADALRVTATATASNVLPIPAGAIYHTGAIASRGVSIAVAGGFIAIGSLLYLTLIATLIGMVIIKSNFALGVGLLITGSIASVCLIALIAVKSTCRIATLFLLIRILRLGVMVLRVWLCFSIIDVSADITQAGVVAASVSIGTLVAVMPAGLGIAETVAAALSITVGLPAAAGFTAVAINRVMTILVALGMALIFYLQAFIRGNYNAN</sequence>
<feature type="transmembrane region" description="Helical" evidence="1">
    <location>
        <begin position="127"/>
        <end position="154"/>
    </location>
</feature>
<evidence type="ECO:0000256" key="1">
    <source>
        <dbReference type="SAM" id="Phobius"/>
    </source>
</evidence>
<evidence type="ECO:0000313" key="2">
    <source>
        <dbReference type="EMBL" id="NDY95024.1"/>
    </source>
</evidence>
<comment type="caution">
    <text evidence="2">The sequence shown here is derived from an EMBL/GenBank/DDBJ whole genome shotgun (WGS) entry which is preliminary data.</text>
</comment>
<dbReference type="EMBL" id="JAAGSC010000035">
    <property type="protein sequence ID" value="NDY95024.1"/>
    <property type="molecule type" value="Genomic_DNA"/>
</dbReference>
<dbReference type="AlphaFoldDB" id="A0A845UWZ8"/>
<feature type="transmembrane region" description="Helical" evidence="1">
    <location>
        <begin position="53"/>
        <end position="73"/>
    </location>
</feature>
<feature type="transmembrane region" description="Helical" evidence="1">
    <location>
        <begin position="219"/>
        <end position="237"/>
    </location>
</feature>
<dbReference type="RefSeq" id="WP_164210435.1">
    <property type="nucleotide sequence ID" value="NZ_JAAGSC010000035.1"/>
</dbReference>
<proteinExistence type="predicted"/>
<feature type="transmembrane region" description="Helical" evidence="1">
    <location>
        <begin position="275"/>
        <end position="295"/>
    </location>
</feature>
<evidence type="ECO:0000313" key="3">
    <source>
        <dbReference type="Proteomes" id="UP000484885"/>
    </source>
</evidence>
<feature type="transmembrane region" description="Helical" evidence="1">
    <location>
        <begin position="160"/>
        <end position="180"/>
    </location>
</feature>
<reference evidence="2 3" key="1">
    <citation type="submission" date="2020-02" db="EMBL/GenBank/DDBJ databases">
        <authorList>
            <person name="Zhang X.-Y."/>
        </authorList>
    </citation>
    <scope>NUCLEOTIDE SEQUENCE [LARGE SCALE GENOMIC DNA]</scope>
    <source>
        <strain evidence="2 3">C33</strain>
    </source>
</reference>
<feature type="transmembrane region" description="Helical" evidence="1">
    <location>
        <begin position="28"/>
        <end position="47"/>
    </location>
</feature>
<gene>
    <name evidence="2" type="ORF">G3I74_04700</name>
</gene>
<organism evidence="2 3">
    <name type="scientific">Wenzhouxiangella limi</name>
    <dbReference type="NCBI Taxonomy" id="2707351"/>
    <lineage>
        <taxon>Bacteria</taxon>
        <taxon>Pseudomonadati</taxon>
        <taxon>Pseudomonadota</taxon>
        <taxon>Gammaproteobacteria</taxon>
        <taxon>Chromatiales</taxon>
        <taxon>Wenzhouxiangellaceae</taxon>
        <taxon>Wenzhouxiangella</taxon>
    </lineage>
</organism>
<keyword evidence="3" id="KW-1185">Reference proteome</keyword>